<organism evidence="1 2">
    <name type="scientific">Sulfurospirillum deleyianum (strain ATCC 51133 / DSM 6946 / 5175)</name>
    <dbReference type="NCBI Taxonomy" id="525898"/>
    <lineage>
        <taxon>Bacteria</taxon>
        <taxon>Pseudomonadati</taxon>
        <taxon>Campylobacterota</taxon>
        <taxon>Epsilonproteobacteria</taxon>
        <taxon>Campylobacterales</taxon>
        <taxon>Sulfurospirillaceae</taxon>
        <taxon>Sulfurospirillum</taxon>
    </lineage>
</organism>
<proteinExistence type="predicted"/>
<dbReference type="InterPro" id="IPR014942">
    <property type="entry name" value="AbiEii"/>
</dbReference>
<accession>D1B1J7</accession>
<dbReference type="AlphaFoldDB" id="D1B1J7"/>
<dbReference type="EMBL" id="CP001816">
    <property type="protein sequence ID" value="ACZ11967.1"/>
    <property type="molecule type" value="Genomic_DNA"/>
</dbReference>
<evidence type="ECO:0000313" key="2">
    <source>
        <dbReference type="Proteomes" id="UP000002222"/>
    </source>
</evidence>
<dbReference type="OrthoDB" id="9013441at2"/>
<dbReference type="Gene3D" id="3.10.450.620">
    <property type="entry name" value="JHP933, nucleotidyltransferase-like core domain"/>
    <property type="match status" value="1"/>
</dbReference>
<keyword evidence="2" id="KW-1185">Reference proteome</keyword>
<dbReference type="KEGG" id="sdl:Sdel_0937"/>
<evidence type="ECO:0008006" key="3">
    <source>
        <dbReference type="Google" id="ProtNLM"/>
    </source>
</evidence>
<dbReference type="HOGENOM" id="CLU_1271735_0_0_7"/>
<reference evidence="1 2" key="2">
    <citation type="journal article" date="2010" name="Stand. Genomic Sci.">
        <title>Complete genome sequence of Sulfurospirillum deleyianum type strain (5175).</title>
        <authorList>
            <person name="Sikorski J."/>
            <person name="Lapidus A."/>
            <person name="Copeland A."/>
            <person name="Glavina Del Rio T."/>
            <person name="Nolan M."/>
            <person name="Lucas S."/>
            <person name="Chen F."/>
            <person name="Tice H."/>
            <person name="Cheng J.F."/>
            <person name="Saunders E."/>
            <person name="Bruce D."/>
            <person name="Goodwin L."/>
            <person name="Pitluck S."/>
            <person name="Ovchinnikova G."/>
            <person name="Pati A."/>
            <person name="Ivanova N."/>
            <person name="Mavromatis K."/>
            <person name="Chen A."/>
            <person name="Palaniappan K."/>
            <person name="Chain P."/>
            <person name="Land M."/>
            <person name="Hauser L."/>
            <person name="Chang Y.J."/>
            <person name="Jeffries C.D."/>
            <person name="Brettin T."/>
            <person name="Detter J.C."/>
            <person name="Han C."/>
            <person name="Rohde M."/>
            <person name="Lang E."/>
            <person name="Spring S."/>
            <person name="Goker M."/>
            <person name="Bristow J."/>
            <person name="Eisen J.A."/>
            <person name="Markowitz V."/>
            <person name="Hugenholtz P."/>
            <person name="Kyrpides N.C."/>
            <person name="Klenk H.P."/>
        </authorList>
    </citation>
    <scope>NUCLEOTIDE SEQUENCE [LARGE SCALE GENOMIC DNA]</scope>
    <source>
        <strain evidence="2">ATCC 51133 / DSM 6946 / 5175</strain>
    </source>
</reference>
<reference evidence="2" key="1">
    <citation type="submission" date="2009-11" db="EMBL/GenBank/DDBJ databases">
        <title>The complete genome of Sulfurospirillum deleyianum DSM 6946.</title>
        <authorList>
            <consortium name="US DOE Joint Genome Institute (JGI-PGF)"/>
            <person name="Lucas S."/>
            <person name="Copeland A."/>
            <person name="Lapidus A."/>
            <person name="Glavina del Rio T."/>
            <person name="Dalin E."/>
            <person name="Tice H."/>
            <person name="Bruce D."/>
            <person name="Goodwin L."/>
            <person name="Pitluck S."/>
            <person name="Kyrpides N."/>
            <person name="Mavromatis K."/>
            <person name="Ivanova N."/>
            <person name="Ovchinnikova G."/>
            <person name="Munk A.C."/>
            <person name="Lu M."/>
            <person name="Brettin T."/>
            <person name="Detter J.C."/>
            <person name="Han C."/>
            <person name="Tapia R."/>
            <person name="Larimer F."/>
            <person name="Land M."/>
            <person name="Hauser L."/>
            <person name="Markowitz V."/>
            <person name="Cheng J.F."/>
            <person name="Hugenholtz P."/>
            <person name="Woyke T."/>
            <person name="Wu D."/>
            <person name="Aumann P."/>
            <person name="Schneider S."/>
            <person name="Lang E."/>
            <person name="Spring S."/>
            <person name="Klenk H.P."/>
            <person name="Eisen J.A."/>
        </authorList>
    </citation>
    <scope>NUCLEOTIDE SEQUENCE [LARGE SCALE GENOMIC DNA]</scope>
    <source>
        <strain evidence="2">ATCC 51133 / DSM 6946 / 5175</strain>
    </source>
</reference>
<gene>
    <name evidence="1" type="ordered locus">Sdel_0937</name>
</gene>
<evidence type="ECO:0000313" key="1">
    <source>
        <dbReference type="EMBL" id="ACZ11967.1"/>
    </source>
</evidence>
<sequence>MYDFSSQAKMLGYAIQVLKEVNVYDQASFGGGTALSAYYWNHRYSTDVDIFLTTSGSLPQLRAAIQKMNISDDIRFPGNYLEILISDTEKIQFFETKPKMPQGRILTSIWEFNDIYIEGIEEILVKKIYYRAHKGNTRDIFDIAVGLAKNPNFFQLCLSEKALTQEHVDIFKNTLMMITNNKELMAIYQDEIALMEPAKEYLDFANHAPQIILDCL</sequence>
<dbReference type="eggNOG" id="ENOG5030PG5">
    <property type="taxonomic scope" value="Bacteria"/>
</dbReference>
<name>D1B1J7_SULD5</name>
<dbReference type="Proteomes" id="UP000002222">
    <property type="component" value="Chromosome"/>
</dbReference>
<dbReference type="Pfam" id="PF08843">
    <property type="entry name" value="AbiEii"/>
    <property type="match status" value="1"/>
</dbReference>
<protein>
    <recommendedName>
        <fullName evidence="3">Nucleotidyl transferase AbiEii/AbiGii toxin family protein</fullName>
    </recommendedName>
</protein>